<evidence type="ECO:0000256" key="4">
    <source>
        <dbReference type="ARBA" id="ARBA00023163"/>
    </source>
</evidence>
<dbReference type="CDD" id="cd00167">
    <property type="entry name" value="SANT"/>
    <property type="match status" value="1"/>
</dbReference>
<proteinExistence type="predicted"/>
<dbReference type="InterPro" id="IPR009057">
    <property type="entry name" value="Homeodomain-like_sf"/>
</dbReference>
<feature type="domain" description="HTH myb-type" evidence="7">
    <location>
        <begin position="14"/>
        <end position="63"/>
    </location>
</feature>
<protein>
    <submittedName>
        <fullName evidence="8">MYB2</fullName>
    </submittedName>
</protein>
<dbReference type="Pfam" id="PF00249">
    <property type="entry name" value="Myb_DNA-binding"/>
    <property type="match status" value="1"/>
</dbReference>
<accession>A0A2U1MNK3</accession>
<feature type="domain" description="Myb-like" evidence="6">
    <location>
        <begin position="8"/>
        <end position="58"/>
    </location>
</feature>
<dbReference type="Proteomes" id="UP000245207">
    <property type="component" value="Unassembled WGS sequence"/>
</dbReference>
<keyword evidence="3" id="KW-0238">DNA-binding</keyword>
<dbReference type="InterPro" id="IPR001005">
    <property type="entry name" value="SANT/Myb"/>
</dbReference>
<sequence length="195" mass="21734">MLVPQKKDIDEIEGPWSPKENKMLLNLFEKHGRNWSLISKSIPGRSAKTCMVRWFILTLKRKSRRSMNNEDITIRDHEELLDREHKTKNYLVAFEGARGQAPSIGDIAMDNVSQPSRGTHSYSRDQLAPSWNALNKQDSSRMMIDSDNKQAFVGSEIGSQNNIYEGNSSHAVGGVVNGQAPSISDMARGNMSSGG</sequence>
<evidence type="ECO:0000256" key="3">
    <source>
        <dbReference type="ARBA" id="ARBA00023125"/>
    </source>
</evidence>
<dbReference type="STRING" id="35608.A0A2U1MNK3"/>
<dbReference type="AlphaFoldDB" id="A0A2U1MNK3"/>
<dbReference type="InterPro" id="IPR017930">
    <property type="entry name" value="Myb_dom"/>
</dbReference>
<dbReference type="Gene3D" id="1.10.10.60">
    <property type="entry name" value="Homeodomain-like"/>
    <property type="match status" value="1"/>
</dbReference>
<comment type="subcellular location">
    <subcellularLocation>
        <location evidence="1">Nucleus</location>
    </subcellularLocation>
</comment>
<dbReference type="SMART" id="SM00717">
    <property type="entry name" value="SANT"/>
    <property type="match status" value="1"/>
</dbReference>
<keyword evidence="9" id="KW-1185">Reference proteome</keyword>
<dbReference type="PROSITE" id="PS50090">
    <property type="entry name" value="MYB_LIKE"/>
    <property type="match status" value="1"/>
</dbReference>
<dbReference type="GO" id="GO:0001006">
    <property type="term" value="F:RNA polymerase III type 3 promoter sequence-specific DNA binding"/>
    <property type="evidence" value="ECO:0007669"/>
    <property type="project" value="TreeGrafter"/>
</dbReference>
<dbReference type="GO" id="GO:0019185">
    <property type="term" value="C:snRNA-activating protein complex"/>
    <property type="evidence" value="ECO:0007669"/>
    <property type="project" value="TreeGrafter"/>
</dbReference>
<keyword evidence="5" id="KW-0539">Nucleus</keyword>
<dbReference type="GO" id="GO:0000978">
    <property type="term" value="F:RNA polymerase II cis-regulatory region sequence-specific DNA binding"/>
    <property type="evidence" value="ECO:0007669"/>
    <property type="project" value="TreeGrafter"/>
</dbReference>
<evidence type="ECO:0000256" key="2">
    <source>
        <dbReference type="ARBA" id="ARBA00023015"/>
    </source>
</evidence>
<keyword evidence="2" id="KW-0805">Transcription regulation</keyword>
<evidence type="ECO:0000313" key="8">
    <source>
        <dbReference type="EMBL" id="PWA62829.1"/>
    </source>
</evidence>
<dbReference type="SUPFAM" id="SSF46689">
    <property type="entry name" value="Homeodomain-like"/>
    <property type="match status" value="1"/>
</dbReference>
<name>A0A2U1MNK3_ARTAN</name>
<organism evidence="8 9">
    <name type="scientific">Artemisia annua</name>
    <name type="common">Sweet wormwood</name>
    <dbReference type="NCBI Taxonomy" id="35608"/>
    <lineage>
        <taxon>Eukaryota</taxon>
        <taxon>Viridiplantae</taxon>
        <taxon>Streptophyta</taxon>
        <taxon>Embryophyta</taxon>
        <taxon>Tracheophyta</taxon>
        <taxon>Spermatophyta</taxon>
        <taxon>Magnoliopsida</taxon>
        <taxon>eudicotyledons</taxon>
        <taxon>Gunneridae</taxon>
        <taxon>Pentapetalae</taxon>
        <taxon>asterids</taxon>
        <taxon>campanulids</taxon>
        <taxon>Asterales</taxon>
        <taxon>Asteraceae</taxon>
        <taxon>Asteroideae</taxon>
        <taxon>Anthemideae</taxon>
        <taxon>Artemisiinae</taxon>
        <taxon>Artemisia</taxon>
    </lineage>
</organism>
<evidence type="ECO:0000259" key="7">
    <source>
        <dbReference type="PROSITE" id="PS51294"/>
    </source>
</evidence>
<evidence type="ECO:0000256" key="1">
    <source>
        <dbReference type="ARBA" id="ARBA00004123"/>
    </source>
</evidence>
<evidence type="ECO:0000313" key="9">
    <source>
        <dbReference type="Proteomes" id="UP000245207"/>
    </source>
</evidence>
<reference evidence="8 9" key="1">
    <citation type="journal article" date="2018" name="Mol. Plant">
        <title>The genome of Artemisia annua provides insight into the evolution of Asteraceae family and artemisinin biosynthesis.</title>
        <authorList>
            <person name="Shen Q."/>
            <person name="Zhang L."/>
            <person name="Liao Z."/>
            <person name="Wang S."/>
            <person name="Yan T."/>
            <person name="Shi P."/>
            <person name="Liu M."/>
            <person name="Fu X."/>
            <person name="Pan Q."/>
            <person name="Wang Y."/>
            <person name="Lv Z."/>
            <person name="Lu X."/>
            <person name="Zhang F."/>
            <person name="Jiang W."/>
            <person name="Ma Y."/>
            <person name="Chen M."/>
            <person name="Hao X."/>
            <person name="Li L."/>
            <person name="Tang Y."/>
            <person name="Lv G."/>
            <person name="Zhou Y."/>
            <person name="Sun X."/>
            <person name="Brodelius P.E."/>
            <person name="Rose J.K.C."/>
            <person name="Tang K."/>
        </authorList>
    </citation>
    <scope>NUCLEOTIDE SEQUENCE [LARGE SCALE GENOMIC DNA]</scope>
    <source>
        <strain evidence="9">cv. Huhao1</strain>
        <tissue evidence="8">Leaf</tissue>
    </source>
</reference>
<dbReference type="GO" id="GO:0042795">
    <property type="term" value="P:snRNA transcription by RNA polymerase II"/>
    <property type="evidence" value="ECO:0007669"/>
    <property type="project" value="TreeGrafter"/>
</dbReference>
<dbReference type="EMBL" id="PKPP01004776">
    <property type="protein sequence ID" value="PWA62829.1"/>
    <property type="molecule type" value="Genomic_DNA"/>
</dbReference>
<keyword evidence="4" id="KW-0804">Transcription</keyword>
<dbReference type="PANTHER" id="PTHR46621">
    <property type="entry name" value="SNRNA-ACTIVATING PROTEIN COMPLEX SUBUNIT 4"/>
    <property type="match status" value="1"/>
</dbReference>
<comment type="caution">
    <text evidence="8">The sequence shown here is derived from an EMBL/GenBank/DDBJ whole genome shotgun (WGS) entry which is preliminary data.</text>
</comment>
<dbReference type="PROSITE" id="PS51294">
    <property type="entry name" value="HTH_MYB"/>
    <property type="match status" value="1"/>
</dbReference>
<dbReference type="GO" id="GO:0005634">
    <property type="term" value="C:nucleus"/>
    <property type="evidence" value="ECO:0007669"/>
    <property type="project" value="UniProtKB-SubCell"/>
</dbReference>
<gene>
    <name evidence="8" type="ORF">CTI12_AA337720</name>
</gene>
<dbReference type="GO" id="GO:0042796">
    <property type="term" value="P:snRNA transcription by RNA polymerase III"/>
    <property type="evidence" value="ECO:0007669"/>
    <property type="project" value="TreeGrafter"/>
</dbReference>
<evidence type="ECO:0000259" key="6">
    <source>
        <dbReference type="PROSITE" id="PS50090"/>
    </source>
</evidence>
<dbReference type="OrthoDB" id="2143914at2759"/>
<evidence type="ECO:0000256" key="5">
    <source>
        <dbReference type="ARBA" id="ARBA00023242"/>
    </source>
</evidence>
<dbReference type="PANTHER" id="PTHR46621:SF1">
    <property type="entry name" value="SNRNA-ACTIVATING PROTEIN COMPLEX SUBUNIT 4"/>
    <property type="match status" value="1"/>
</dbReference>
<dbReference type="InterPro" id="IPR051575">
    <property type="entry name" value="Myb-like_DNA-bd"/>
</dbReference>